<accession>A0A1V8SXP2</accession>
<feature type="compositionally biased region" description="Basic and acidic residues" evidence="4">
    <location>
        <begin position="1125"/>
        <end position="1134"/>
    </location>
</feature>
<feature type="region of interest" description="Disordered" evidence="4">
    <location>
        <begin position="1315"/>
        <end position="1462"/>
    </location>
</feature>
<evidence type="ECO:0000256" key="3">
    <source>
        <dbReference type="PROSITE-ProRule" id="PRU00235"/>
    </source>
</evidence>
<dbReference type="PANTHER" id="PTHR22872:SF2">
    <property type="entry name" value="INHIBITOR OF BRUTON TYROSINE KINASE"/>
    <property type="match status" value="1"/>
</dbReference>
<sequence length="1576" mass="172441">MSSYLWKAYYEDDVDEFRRLLEATAPNTRSAGVRGGSGFAVGSPGGLGTSPTLLSKARKASAHGMTSGSGLTKAEINWRDANGLTLLHHVASSVLDSALEFATALVEHPQIDLYPQDIESGWTALHRAFYFGNVAIARLILEREADDVLGRTTGIAHQTIGLIKTKDREGLGPLDLYAATIRDRTLRPDRSGRVRANSDESEVAAPDNDRDEIGLRSKIAYANVQGDEVFTFGSNRNVTLGFGDEDNRHFPERVNLRRPEQLLRRFYREHLAEVGNRLVSHDATHEPDLALAATTTVIEVPWVIRTKPLNIQDVFMSKLHSAVLTSDPESNLFVCGHGQGGRLGVGDERTRYHFTCVDGGALSGKKIASVALGQSHTLAITDDGEIFSWGNNGFGQLGYSLPRTASSDEDPISTLPRQIFGPLKREAIIGIAASRVHSVAFTGSSLYTFGKNEGQLGIVDSDARSLELQVTPRRVAASLFTSSIASVTAIDRATVCLLENKDVWVFASYGYVKVAFPLEGFSNYFLKQSFLVTSYDNAPNRIVKVTSGGDTICALSSRGEIFTMSVTQRAESAAASTTNPSKIRNAVSTPQCIWSLKKDSMAARDVSVDADGSVILTTEEGSVWQRTKRAKIKDATASARGDYKPKDYKFSRVPGLTRVMAVRSSAYGAYAAVRRDCDVTKTQVAIETSSLWEDVAALCALNELATPAADREEDTDRPRFWQPAKKHNAVQALKSAITGSKDVEADCKLICERALEDDSAKYDAILSTTTSELKIPVHRFLLAGRSRILRRGLRDLCPTSTFTIPELAVSELDEDSRVVLRFQGIDVLTLIDFALYLYTDALVDFWHIRNAKHLAFRYRQVRTELMKLASKLELVKLEPAVRQMVEVQPCLSLDLEIAYKDPAFYFDGDIVVQLEDDEIRAHSVLLSARCPFFEGFFQGRAGGKWLEGRDDEDDITVDLSHITSRTFNMVLRHVYADTGAEIFDGITATTLDEYLDTVLDLLGAANELMLDRLSQICQAEIGRYANARNICWLLNAISPSSVHEFKHAGLEYLCLNLETMLQGHHLNELDEDLLQELDEVVRQNQLACMPFAKSGRAERDLHERHPELVVILQRNKQTRVDAIRLRSKHHDMETVHTGSYDDQSSPLQLKSRRRPSSTVKATSEVPALKAKASSKDMMFSMDEDGEHEAASPSPSPAIRPIASPRLSAIASSPPLDEQWFDSRGKALTSPVLRPQQGTTPGSATPHTPRSPMMGGKQLQSTGQPWSATPLLGSRHADLRDIMAQASSSRTSSLSQGLAAAKQHDVSFSPLALPPARMSQKDRKKIQQQQNLAPSPALAPPEPLLPTTATSKSSPWHVVSGQRVPSLKEMLDSPKSTPPAAKTPPTTKPSSTPQLTMRQTVANPKPPTPVQKPIIGPAGTQPSRSVLGTPSKPISSPPQPGLSPSAFPTLQNSKPIPHSIRHGQMSAEASLLLSMQDILDQQQLEKDAIKEAAAKRDLQEIQAEQEFQEWWDKESRRVQEEEAGPSAPAKSARGKGGRGRGSASIGARGSSRGERGRGATRGSLRGRPEGKAGPSHL</sequence>
<evidence type="ECO:0000256" key="4">
    <source>
        <dbReference type="SAM" id="MobiDB-lite"/>
    </source>
</evidence>
<feature type="region of interest" description="Disordered" evidence="4">
    <location>
        <begin position="1228"/>
        <end position="1270"/>
    </location>
</feature>
<dbReference type="Gene3D" id="1.25.40.20">
    <property type="entry name" value="Ankyrin repeat-containing domain"/>
    <property type="match status" value="1"/>
</dbReference>
<dbReference type="OrthoDB" id="1893551at2759"/>
<dbReference type="SMART" id="SM00225">
    <property type="entry name" value="BTB"/>
    <property type="match status" value="1"/>
</dbReference>
<dbReference type="InterPro" id="IPR011333">
    <property type="entry name" value="SKP1/BTB/POZ_sf"/>
</dbReference>
<dbReference type="SUPFAM" id="SSF50985">
    <property type="entry name" value="RCC1/BLIP-II"/>
    <property type="match status" value="1"/>
</dbReference>
<feature type="repeat" description="RCC1" evidence="3">
    <location>
        <begin position="384"/>
        <end position="444"/>
    </location>
</feature>
<dbReference type="InterPro" id="IPR000408">
    <property type="entry name" value="Reg_chr_condens"/>
</dbReference>
<dbReference type="EMBL" id="NAJO01000023">
    <property type="protein sequence ID" value="OQO03844.1"/>
    <property type="molecule type" value="Genomic_DNA"/>
</dbReference>
<feature type="compositionally biased region" description="Low complexity" evidence="4">
    <location>
        <begin position="1372"/>
        <end position="1392"/>
    </location>
</feature>
<dbReference type="InParanoid" id="A0A1V8SXP2"/>
<gene>
    <name evidence="6" type="ORF">B0A48_10485</name>
</gene>
<dbReference type="SUPFAM" id="SSF48403">
    <property type="entry name" value="Ankyrin repeat"/>
    <property type="match status" value="1"/>
</dbReference>
<dbReference type="PROSITE" id="PS50097">
    <property type="entry name" value="BTB"/>
    <property type="match status" value="1"/>
</dbReference>
<dbReference type="PROSITE" id="PS50297">
    <property type="entry name" value="ANK_REP_REGION"/>
    <property type="match status" value="1"/>
</dbReference>
<keyword evidence="1" id="KW-0677">Repeat</keyword>
<feature type="compositionally biased region" description="Polar residues" evidence="4">
    <location>
        <begin position="1257"/>
        <end position="1266"/>
    </location>
</feature>
<reference evidence="7" key="1">
    <citation type="submission" date="2017-03" db="EMBL/GenBank/DDBJ databases">
        <title>Genomes of endolithic fungi from Antarctica.</title>
        <authorList>
            <person name="Coleine C."/>
            <person name="Masonjones S."/>
            <person name="Stajich J.E."/>
        </authorList>
    </citation>
    <scope>NUCLEOTIDE SEQUENCE [LARGE SCALE GENOMIC DNA]</scope>
    <source>
        <strain evidence="7">CCFEE 5527</strain>
    </source>
</reference>
<feature type="compositionally biased region" description="Polar residues" evidence="4">
    <location>
        <begin position="1419"/>
        <end position="1433"/>
    </location>
</feature>
<keyword evidence="2" id="KW-0040">ANK repeat</keyword>
<feature type="region of interest" description="Disordered" evidence="4">
    <location>
        <begin position="1509"/>
        <end position="1576"/>
    </location>
</feature>
<feature type="region of interest" description="Disordered" evidence="4">
    <location>
        <begin position="189"/>
        <end position="209"/>
    </location>
</feature>
<feature type="compositionally biased region" description="Low complexity" evidence="4">
    <location>
        <begin position="1540"/>
        <end position="1549"/>
    </location>
</feature>
<feature type="domain" description="BTB" evidence="5">
    <location>
        <begin position="908"/>
        <end position="977"/>
    </location>
</feature>
<evidence type="ECO:0000256" key="1">
    <source>
        <dbReference type="ARBA" id="ARBA00022737"/>
    </source>
</evidence>
<feature type="compositionally biased region" description="Polar residues" evidence="4">
    <location>
        <begin position="1136"/>
        <end position="1148"/>
    </location>
</feature>
<feature type="compositionally biased region" description="Basic and acidic residues" evidence="4">
    <location>
        <begin position="1509"/>
        <end position="1519"/>
    </location>
</feature>
<dbReference type="STRING" id="1507870.A0A1V8SXP2"/>
<evidence type="ECO:0000256" key="2">
    <source>
        <dbReference type="PROSITE-ProRule" id="PRU00023"/>
    </source>
</evidence>
<dbReference type="SUPFAM" id="SSF54695">
    <property type="entry name" value="POZ domain"/>
    <property type="match status" value="1"/>
</dbReference>
<feature type="compositionally biased region" description="Polar residues" evidence="4">
    <location>
        <begin position="1235"/>
        <end position="1247"/>
    </location>
</feature>
<keyword evidence="7" id="KW-1185">Reference proteome</keyword>
<feature type="compositionally biased region" description="Basic and acidic residues" evidence="4">
    <location>
        <begin position="189"/>
        <end position="198"/>
    </location>
</feature>
<name>A0A1V8SXP2_9PEZI</name>
<dbReference type="PROSITE" id="PS50012">
    <property type="entry name" value="RCC1_3"/>
    <property type="match status" value="2"/>
</dbReference>
<dbReference type="InterPro" id="IPR000210">
    <property type="entry name" value="BTB/POZ_dom"/>
</dbReference>
<dbReference type="PROSITE" id="PS50088">
    <property type="entry name" value="ANK_REPEAT"/>
    <property type="match status" value="1"/>
</dbReference>
<dbReference type="Proteomes" id="UP000192596">
    <property type="component" value="Unassembled WGS sequence"/>
</dbReference>
<dbReference type="PANTHER" id="PTHR22872">
    <property type="entry name" value="BTK-BINDING PROTEIN-RELATED"/>
    <property type="match status" value="1"/>
</dbReference>
<dbReference type="Pfam" id="PF00651">
    <property type="entry name" value="BTB"/>
    <property type="match status" value="1"/>
</dbReference>
<dbReference type="CDD" id="cd18186">
    <property type="entry name" value="BTB_POZ_ZBTB_KLHL-like"/>
    <property type="match status" value="1"/>
</dbReference>
<dbReference type="InterPro" id="IPR009091">
    <property type="entry name" value="RCC1/BLIP-II"/>
</dbReference>
<dbReference type="Gene3D" id="2.130.10.30">
    <property type="entry name" value="Regulator of chromosome condensation 1/beta-lactamase-inhibitor protein II"/>
    <property type="match status" value="1"/>
</dbReference>
<dbReference type="Gene3D" id="3.30.710.10">
    <property type="entry name" value="Potassium Channel Kv1.1, Chain A"/>
    <property type="match status" value="2"/>
</dbReference>
<evidence type="ECO:0000313" key="6">
    <source>
        <dbReference type="EMBL" id="OQO03844.1"/>
    </source>
</evidence>
<evidence type="ECO:0000313" key="7">
    <source>
        <dbReference type="Proteomes" id="UP000192596"/>
    </source>
</evidence>
<dbReference type="InterPro" id="IPR002110">
    <property type="entry name" value="Ankyrin_rpt"/>
</dbReference>
<feature type="region of interest" description="Disordered" evidence="4">
    <location>
        <begin position="1125"/>
        <end position="1175"/>
    </location>
</feature>
<dbReference type="InterPro" id="IPR036770">
    <property type="entry name" value="Ankyrin_rpt-contain_sf"/>
</dbReference>
<feature type="repeat" description="RCC1" evidence="3">
    <location>
        <begin position="330"/>
        <end position="383"/>
    </location>
</feature>
<comment type="caution">
    <text evidence="6">The sequence shown here is derived from an EMBL/GenBank/DDBJ whole genome shotgun (WGS) entry which is preliminary data.</text>
</comment>
<organism evidence="6 7">
    <name type="scientific">Cryoendolithus antarcticus</name>
    <dbReference type="NCBI Taxonomy" id="1507870"/>
    <lineage>
        <taxon>Eukaryota</taxon>
        <taxon>Fungi</taxon>
        <taxon>Dikarya</taxon>
        <taxon>Ascomycota</taxon>
        <taxon>Pezizomycotina</taxon>
        <taxon>Dothideomycetes</taxon>
        <taxon>Dothideomycetidae</taxon>
        <taxon>Cladosporiales</taxon>
        <taxon>Cladosporiaceae</taxon>
        <taxon>Cryoendolithus</taxon>
    </lineage>
</organism>
<dbReference type="InterPro" id="IPR051625">
    <property type="entry name" value="Signaling_Regulatory_Domain"/>
</dbReference>
<evidence type="ECO:0000259" key="5">
    <source>
        <dbReference type="PROSITE" id="PS50097"/>
    </source>
</evidence>
<dbReference type="Pfam" id="PF13540">
    <property type="entry name" value="RCC1_2"/>
    <property type="match status" value="1"/>
</dbReference>
<feature type="repeat" description="ANK" evidence="2">
    <location>
        <begin position="120"/>
        <end position="146"/>
    </location>
</feature>
<proteinExistence type="predicted"/>
<dbReference type="Pfam" id="PF12796">
    <property type="entry name" value="Ank_2"/>
    <property type="match status" value="1"/>
</dbReference>
<protein>
    <recommendedName>
        <fullName evidence="5">BTB domain-containing protein</fullName>
    </recommendedName>
</protein>